<dbReference type="Gene3D" id="2.130.10.30">
    <property type="entry name" value="Regulator of chromosome condensation 1/beta-lactamase-inhibitor protein II"/>
    <property type="match status" value="1"/>
</dbReference>
<dbReference type="InterPro" id="IPR009091">
    <property type="entry name" value="RCC1/BLIP-II"/>
</dbReference>
<dbReference type="InterPro" id="IPR000408">
    <property type="entry name" value="Reg_chr_condens"/>
</dbReference>
<proteinExistence type="predicted"/>
<evidence type="ECO:0000313" key="3">
    <source>
        <dbReference type="EMBL" id="GAA53499.1"/>
    </source>
</evidence>
<dbReference type="EMBL" id="DF143511">
    <property type="protein sequence ID" value="GAA53499.1"/>
    <property type="molecule type" value="Genomic_DNA"/>
</dbReference>
<keyword evidence="1" id="KW-0677">Repeat</keyword>
<reference evidence="4" key="1">
    <citation type="journal article" date="2011" name="Genome Biol.">
        <title>The draft genome of the carcinogenic human liver fluke Clonorchis sinensis.</title>
        <authorList>
            <person name="Wang X."/>
            <person name="Chen W."/>
            <person name="Huang Y."/>
            <person name="Sun J."/>
            <person name="Men J."/>
            <person name="Liu H."/>
            <person name="Luo F."/>
            <person name="Guo L."/>
            <person name="Lv X."/>
            <person name="Deng C."/>
            <person name="Zhou C."/>
            <person name="Fan Y."/>
            <person name="Li X."/>
            <person name="Huang L."/>
            <person name="Hu Y."/>
            <person name="Liang C."/>
            <person name="Hu X."/>
            <person name="Xu J."/>
            <person name="Yu X."/>
        </authorList>
    </citation>
    <scope>NUCLEOTIDE SEQUENCE [LARGE SCALE GENOMIC DNA]</scope>
    <source>
        <strain evidence="4">Henan</strain>
    </source>
</reference>
<evidence type="ECO:0000256" key="1">
    <source>
        <dbReference type="ARBA" id="ARBA00022737"/>
    </source>
</evidence>
<feature type="repeat" description="RCC1" evidence="2">
    <location>
        <begin position="7"/>
        <end position="60"/>
    </location>
</feature>
<sequence>MCAAPKCILFGWGACDDNQLGPHEQDSQQISSPQPITVPNPWTIAHVACGYKHTLFLNADGEVYSCGGNEFGQLGRSDS</sequence>
<dbReference type="PANTHER" id="PTHR22870">
    <property type="entry name" value="REGULATOR OF CHROMOSOME CONDENSATION"/>
    <property type="match status" value="1"/>
</dbReference>
<protein>
    <submittedName>
        <fullName evidence="4">E3 ubiquitin-protein ligase HERC4</fullName>
    </submittedName>
</protein>
<dbReference type="PROSITE" id="PS50012">
    <property type="entry name" value="RCC1_3"/>
    <property type="match status" value="1"/>
</dbReference>
<feature type="non-terminal residue" evidence="4">
    <location>
        <position position="79"/>
    </location>
</feature>
<organism evidence="4 5">
    <name type="scientific">Clonorchis sinensis</name>
    <name type="common">Chinese liver fluke</name>
    <dbReference type="NCBI Taxonomy" id="79923"/>
    <lineage>
        <taxon>Eukaryota</taxon>
        <taxon>Metazoa</taxon>
        <taxon>Spiralia</taxon>
        <taxon>Lophotrochozoa</taxon>
        <taxon>Platyhelminthes</taxon>
        <taxon>Trematoda</taxon>
        <taxon>Digenea</taxon>
        <taxon>Opisthorchiida</taxon>
        <taxon>Opisthorchiata</taxon>
        <taxon>Opisthorchiidae</taxon>
        <taxon>Clonorchis</taxon>
    </lineage>
</organism>
<dbReference type="EMBL" id="DF144175">
    <property type="protein sequence ID" value="GAA56170.1"/>
    <property type="molecule type" value="Genomic_DNA"/>
</dbReference>
<keyword evidence="5" id="KW-1185">Reference proteome</keyword>
<dbReference type="AlphaFoldDB" id="G7YT90"/>
<accession>G7YT90</accession>
<evidence type="ECO:0000313" key="4">
    <source>
        <dbReference type="EMBL" id="GAA56170.1"/>
    </source>
</evidence>
<dbReference type="Pfam" id="PF13540">
    <property type="entry name" value="RCC1_2"/>
    <property type="match status" value="1"/>
</dbReference>
<dbReference type="SUPFAM" id="SSF50985">
    <property type="entry name" value="RCC1/BLIP-II"/>
    <property type="match status" value="1"/>
</dbReference>
<gene>
    <name evidence="4" type="ORF">CLF_110186</name>
    <name evidence="3" type="ORF">CLF_110378</name>
</gene>
<dbReference type="PROSITE" id="PS00626">
    <property type="entry name" value="RCC1_2"/>
    <property type="match status" value="1"/>
</dbReference>
<evidence type="ECO:0000256" key="2">
    <source>
        <dbReference type="PROSITE-ProRule" id="PRU00235"/>
    </source>
</evidence>
<reference key="2">
    <citation type="submission" date="2011-10" db="EMBL/GenBank/DDBJ databases">
        <title>The genome and transcriptome sequence of Clonorchis sinensis provide insights into the carcinogenic liver fluke.</title>
        <authorList>
            <person name="Wang X."/>
            <person name="Huang Y."/>
            <person name="Chen W."/>
            <person name="Liu H."/>
            <person name="Guo L."/>
            <person name="Chen Y."/>
            <person name="Luo F."/>
            <person name="Zhou W."/>
            <person name="Sun J."/>
            <person name="Mao Q."/>
            <person name="Liang P."/>
            <person name="Zhou C."/>
            <person name="Tian Y."/>
            <person name="Men J."/>
            <person name="Lv X."/>
            <person name="Huang L."/>
            <person name="Zhou J."/>
            <person name="Hu Y."/>
            <person name="Li R."/>
            <person name="Zhang F."/>
            <person name="Lei H."/>
            <person name="Li X."/>
            <person name="Hu X."/>
            <person name="Liang C."/>
            <person name="Xu J."/>
            <person name="Wu Z."/>
            <person name="Yu X."/>
        </authorList>
    </citation>
    <scope>NUCLEOTIDE SEQUENCE</scope>
    <source>
        <strain>Henan</strain>
    </source>
</reference>
<dbReference type="Proteomes" id="UP000008909">
    <property type="component" value="Unassembled WGS sequence"/>
</dbReference>
<evidence type="ECO:0000313" key="5">
    <source>
        <dbReference type="Proteomes" id="UP000008909"/>
    </source>
</evidence>
<name>G7YT90_CLOSI</name>
<dbReference type="InterPro" id="IPR051210">
    <property type="entry name" value="Ub_ligase/GEF_domain"/>
</dbReference>
<dbReference type="PRINTS" id="PR00633">
    <property type="entry name" value="RCCNDNSATION"/>
</dbReference>
<dbReference type="PANTHER" id="PTHR22870:SF408">
    <property type="entry name" value="OS09G0560450 PROTEIN"/>
    <property type="match status" value="1"/>
</dbReference>